<dbReference type="CDD" id="cd04591">
    <property type="entry name" value="CBS_pair_voltage-gated_CLC_euk_bac"/>
    <property type="match status" value="1"/>
</dbReference>
<dbReference type="GO" id="GO:0005247">
    <property type="term" value="F:voltage-gated chloride channel activity"/>
    <property type="evidence" value="ECO:0007669"/>
    <property type="project" value="TreeGrafter"/>
</dbReference>
<dbReference type="InterPro" id="IPR000644">
    <property type="entry name" value="CBS_dom"/>
</dbReference>
<feature type="compositionally biased region" description="Low complexity" evidence="10">
    <location>
        <begin position="11"/>
        <end position="23"/>
    </location>
</feature>
<feature type="transmembrane region" description="Helical" evidence="9">
    <location>
        <begin position="534"/>
        <end position="562"/>
    </location>
</feature>
<keyword evidence="5 9" id="KW-0406">Ion transport</keyword>
<keyword evidence="7 9" id="KW-0868">Chloride</keyword>
<dbReference type="Gene3D" id="3.90.1280.20">
    <property type="match status" value="1"/>
</dbReference>
<dbReference type="CDD" id="cd03684">
    <property type="entry name" value="ClC_3_like"/>
    <property type="match status" value="1"/>
</dbReference>
<organism evidence="12">
    <name type="scientific">Eutreptiella gymnastica</name>
    <dbReference type="NCBI Taxonomy" id="73025"/>
    <lineage>
        <taxon>Eukaryota</taxon>
        <taxon>Discoba</taxon>
        <taxon>Euglenozoa</taxon>
        <taxon>Euglenida</taxon>
        <taxon>Spirocuta</taxon>
        <taxon>Euglenophyceae</taxon>
        <taxon>Eutreptiales</taxon>
        <taxon>Eutreptiaceae</taxon>
        <taxon>Eutreptiella</taxon>
    </lineage>
</organism>
<evidence type="ECO:0000256" key="5">
    <source>
        <dbReference type="ARBA" id="ARBA00023065"/>
    </source>
</evidence>
<dbReference type="AlphaFoldDB" id="A0A7S1J315"/>
<comment type="similarity">
    <text evidence="9">Belongs to the chloride channel (TC 2.A.49) family.</text>
</comment>
<dbReference type="Gene3D" id="3.10.580.20">
    <property type="match status" value="1"/>
</dbReference>
<evidence type="ECO:0000256" key="9">
    <source>
        <dbReference type="RuleBase" id="RU361221"/>
    </source>
</evidence>
<name>A0A7S1J315_9EUGL</name>
<proteinExistence type="inferred from homology"/>
<protein>
    <recommendedName>
        <fullName evidence="9">Chloride channel protein</fullName>
    </recommendedName>
</protein>
<dbReference type="PRINTS" id="PR00762">
    <property type="entry name" value="CLCHANNEL"/>
</dbReference>
<comment type="subcellular location">
    <subcellularLocation>
        <location evidence="1 9">Membrane</location>
        <topology evidence="1 9">Multi-pass membrane protein</topology>
    </subcellularLocation>
</comment>
<dbReference type="Gene3D" id="1.10.3080.10">
    <property type="entry name" value="Clc chloride channel"/>
    <property type="match status" value="1"/>
</dbReference>
<feature type="transmembrane region" description="Helical" evidence="9">
    <location>
        <begin position="118"/>
        <end position="135"/>
    </location>
</feature>
<evidence type="ECO:0000256" key="10">
    <source>
        <dbReference type="SAM" id="MobiDB-lite"/>
    </source>
</evidence>
<comment type="caution">
    <text evidence="9">Lacks conserved residue(s) required for the propagation of feature annotation.</text>
</comment>
<evidence type="ECO:0000313" key="12">
    <source>
        <dbReference type="EMBL" id="CAD9030447.1"/>
    </source>
</evidence>
<feature type="transmembrane region" description="Helical" evidence="9">
    <location>
        <begin position="191"/>
        <end position="212"/>
    </location>
</feature>
<keyword evidence="4 9" id="KW-1133">Transmembrane helix</keyword>
<reference evidence="12" key="1">
    <citation type="submission" date="2021-01" db="EMBL/GenBank/DDBJ databases">
        <authorList>
            <person name="Corre E."/>
            <person name="Pelletier E."/>
            <person name="Niang G."/>
            <person name="Scheremetjew M."/>
            <person name="Finn R."/>
            <person name="Kale V."/>
            <person name="Holt S."/>
            <person name="Cochrane G."/>
            <person name="Meng A."/>
            <person name="Brown T."/>
            <person name="Cohen L."/>
        </authorList>
    </citation>
    <scope>NUCLEOTIDE SEQUENCE</scope>
    <source>
        <strain evidence="12">NIES-381</strain>
    </source>
</reference>
<evidence type="ECO:0000256" key="8">
    <source>
        <dbReference type="PROSITE-ProRule" id="PRU00703"/>
    </source>
</evidence>
<dbReference type="FunFam" id="1.10.3080.10:FF:000011">
    <property type="entry name" value="Chloride channel protein"/>
    <property type="match status" value="1"/>
</dbReference>
<feature type="transmembrane region" description="Helical" evidence="9">
    <location>
        <begin position="296"/>
        <end position="319"/>
    </location>
</feature>
<keyword evidence="8" id="KW-0129">CBS domain</keyword>
<evidence type="ECO:0000256" key="1">
    <source>
        <dbReference type="ARBA" id="ARBA00004141"/>
    </source>
</evidence>
<dbReference type="SUPFAM" id="SSF54631">
    <property type="entry name" value="CBS-domain pair"/>
    <property type="match status" value="1"/>
</dbReference>
<feature type="region of interest" description="Disordered" evidence="10">
    <location>
        <begin position="807"/>
        <end position="838"/>
    </location>
</feature>
<dbReference type="SMART" id="SM00116">
    <property type="entry name" value="CBS"/>
    <property type="match status" value="1"/>
</dbReference>
<evidence type="ECO:0000259" key="11">
    <source>
        <dbReference type="PROSITE" id="PS51371"/>
    </source>
</evidence>
<dbReference type="InterPro" id="IPR001807">
    <property type="entry name" value="ClC"/>
</dbReference>
<dbReference type="GO" id="GO:0005769">
    <property type="term" value="C:early endosome"/>
    <property type="evidence" value="ECO:0007669"/>
    <property type="project" value="TreeGrafter"/>
</dbReference>
<dbReference type="GO" id="GO:0005886">
    <property type="term" value="C:plasma membrane"/>
    <property type="evidence" value="ECO:0007669"/>
    <property type="project" value="TreeGrafter"/>
</dbReference>
<gene>
    <name evidence="12" type="ORF">EGYM00392_LOCUS41586</name>
</gene>
<feature type="region of interest" description="Disordered" evidence="10">
    <location>
        <begin position="1"/>
        <end position="50"/>
    </location>
</feature>
<dbReference type="GO" id="GO:0005794">
    <property type="term" value="C:Golgi apparatus"/>
    <property type="evidence" value="ECO:0007669"/>
    <property type="project" value="TreeGrafter"/>
</dbReference>
<evidence type="ECO:0000256" key="2">
    <source>
        <dbReference type="ARBA" id="ARBA00022448"/>
    </source>
</evidence>
<dbReference type="InterPro" id="IPR014743">
    <property type="entry name" value="Cl-channel_core"/>
</dbReference>
<feature type="transmembrane region" description="Helical" evidence="9">
    <location>
        <begin position="370"/>
        <end position="391"/>
    </location>
</feature>
<dbReference type="PANTHER" id="PTHR45711">
    <property type="entry name" value="CHLORIDE CHANNEL PROTEIN"/>
    <property type="match status" value="1"/>
</dbReference>
<evidence type="ECO:0000256" key="3">
    <source>
        <dbReference type="ARBA" id="ARBA00022692"/>
    </source>
</evidence>
<evidence type="ECO:0000256" key="7">
    <source>
        <dbReference type="ARBA" id="ARBA00023214"/>
    </source>
</evidence>
<accession>A0A7S1J315</accession>
<dbReference type="Pfam" id="PF00571">
    <property type="entry name" value="CBS"/>
    <property type="match status" value="1"/>
</dbReference>
<keyword evidence="6 9" id="KW-0472">Membrane</keyword>
<feature type="compositionally biased region" description="Basic residues" evidence="10">
    <location>
        <begin position="820"/>
        <end position="838"/>
    </location>
</feature>
<keyword evidence="3 9" id="KW-0812">Transmembrane</keyword>
<evidence type="ECO:0000256" key="6">
    <source>
        <dbReference type="ARBA" id="ARBA00023136"/>
    </source>
</evidence>
<sequence>MRSVRGRPGASNSTTSSMVSMEEMSARGSPPSDEDFVVDPSIGNPKWSRIHNQGARFPSIFSKSNDEHTVHTPMQDFATIDWVGDQELSQRRTEQLHEGTGAWRTDCWLLAWDQSQGWIAVALIGVITGIIAWAIDTSVQWITDLKHGYCYGRPWLSYEVCCRHFQDEGRCPEFTTWADYFLVHGSGPREAMAYGSYVLVAVVLAMTSAWLCRTFARYAAGSGIPEIKTILGGTHINRFLSNWTLLIKAVGLSLSVGSGLSLGKEGPYVHVASCVGNMVSRWFHKFRLHENKKRELLSASTAAGVSVAFGAPIGGVLFSLEEASYFFPHKVMWRTLFCAIVAALTLQTMDPHGNGKIVMFQVDHHHVWKWFELVPFLFIGVLGGVIGGIFITLNLKWCRYRRNSSMKDWPIMEAAVVAGLTAIFQFPNPYMRGGMGSMLSRMFQDCKPGSTDTICVRNMVIYTHLLIAGVLKIALTIFTFGMKVPSGLFVPSLYMGACFGRVVGMVMQDFYVANPDWTVFHECHHNPTECVVPGVYAIVGAASVLSGVTHMTISLVVIMFELTGGLELVLPVLVVVLMSKWVSELIGGRESIYERHIELNQYPFLDPKLEVTYPARSRAVIDGQQLQVLTERGFRISEVQSLLEKYPYSGFPVVNDGQNLLVIGYISRKCIGWALQKGFVEHTDELGPGTEVVFGSGQREASERESTKDLANQGGQDMIMDISEYMDPAPIQVDARTSINRVLHLFKSLGLRYLLVSQGGKLQGIITRKDLLSFLQKPRHLQSPTFAEGSIQGSTEGSDDDDQMAFTERKKPAAMVRVRSSLRAKQKGKAHGPRAHAI</sequence>
<feature type="transmembrane region" description="Helical" evidence="9">
    <location>
        <begin position="460"/>
        <end position="481"/>
    </location>
</feature>
<feature type="region of interest" description="Disordered" evidence="10">
    <location>
        <begin position="783"/>
        <end position="802"/>
    </location>
</feature>
<dbReference type="SUPFAM" id="SSF81340">
    <property type="entry name" value="Clc chloride channel"/>
    <property type="match status" value="1"/>
</dbReference>
<dbReference type="InterPro" id="IPR046342">
    <property type="entry name" value="CBS_dom_sf"/>
</dbReference>
<keyword evidence="2 9" id="KW-0813">Transport</keyword>
<dbReference type="PANTHER" id="PTHR45711:SF6">
    <property type="entry name" value="CHLORIDE CHANNEL PROTEIN"/>
    <property type="match status" value="1"/>
</dbReference>
<evidence type="ECO:0000256" key="4">
    <source>
        <dbReference type="ARBA" id="ARBA00022989"/>
    </source>
</evidence>
<dbReference type="PROSITE" id="PS51371">
    <property type="entry name" value="CBS"/>
    <property type="match status" value="1"/>
</dbReference>
<dbReference type="EMBL" id="HBGA01111773">
    <property type="protein sequence ID" value="CAD9030447.1"/>
    <property type="molecule type" value="Transcribed_RNA"/>
</dbReference>
<feature type="domain" description="CBS" evidence="11">
    <location>
        <begin position="726"/>
        <end position="783"/>
    </location>
</feature>
<dbReference type="Pfam" id="PF00654">
    <property type="entry name" value="Voltage_CLC"/>
    <property type="match status" value="1"/>
</dbReference>